<accession>A0ACA9SF42</accession>
<comment type="caution">
    <text evidence="1">The sequence shown here is derived from an EMBL/GenBank/DDBJ whole genome shotgun (WGS) entry which is preliminary data.</text>
</comment>
<gene>
    <name evidence="1" type="ORF">RPERSI_LOCUS30471</name>
</gene>
<protein>
    <submittedName>
        <fullName evidence="1">16923_t:CDS:1</fullName>
    </submittedName>
</protein>
<organism evidence="1 2">
    <name type="scientific">Racocetra persica</name>
    <dbReference type="NCBI Taxonomy" id="160502"/>
    <lineage>
        <taxon>Eukaryota</taxon>
        <taxon>Fungi</taxon>
        <taxon>Fungi incertae sedis</taxon>
        <taxon>Mucoromycota</taxon>
        <taxon>Glomeromycotina</taxon>
        <taxon>Glomeromycetes</taxon>
        <taxon>Diversisporales</taxon>
        <taxon>Gigasporaceae</taxon>
        <taxon>Racocetra</taxon>
    </lineage>
</organism>
<evidence type="ECO:0000313" key="2">
    <source>
        <dbReference type="Proteomes" id="UP000789920"/>
    </source>
</evidence>
<name>A0ACA9SF42_9GLOM</name>
<evidence type="ECO:0000313" key="1">
    <source>
        <dbReference type="EMBL" id="CAG8837900.1"/>
    </source>
</evidence>
<dbReference type="EMBL" id="CAJVQC010118951">
    <property type="protein sequence ID" value="CAG8837900.1"/>
    <property type="molecule type" value="Genomic_DNA"/>
</dbReference>
<dbReference type="Proteomes" id="UP000789920">
    <property type="component" value="Unassembled WGS sequence"/>
</dbReference>
<keyword evidence="2" id="KW-1185">Reference proteome</keyword>
<sequence length="109" mass="12566">FFDHRNVSFVGRPFPLEEVHEHFSRLRTWGLTFVRLLVTWEALEHAGPGIYDEEFIDYLINIISEMSRYEESESDETEATSESIEISGAVEAEGLRVDVSMLISNRQKG</sequence>
<feature type="non-terminal residue" evidence="1">
    <location>
        <position position="1"/>
    </location>
</feature>
<reference evidence="1" key="1">
    <citation type="submission" date="2021-06" db="EMBL/GenBank/DDBJ databases">
        <authorList>
            <person name="Kallberg Y."/>
            <person name="Tangrot J."/>
            <person name="Rosling A."/>
        </authorList>
    </citation>
    <scope>NUCLEOTIDE SEQUENCE</scope>
    <source>
        <strain evidence="1">MA461A</strain>
    </source>
</reference>
<proteinExistence type="predicted"/>
<feature type="non-terminal residue" evidence="1">
    <location>
        <position position="109"/>
    </location>
</feature>